<evidence type="ECO:0000313" key="1">
    <source>
        <dbReference type="EMBL" id="KAE8148637.1"/>
    </source>
</evidence>
<organism evidence="1 2">
    <name type="scientific">Aspergillus avenaceus</name>
    <dbReference type="NCBI Taxonomy" id="36643"/>
    <lineage>
        <taxon>Eukaryota</taxon>
        <taxon>Fungi</taxon>
        <taxon>Dikarya</taxon>
        <taxon>Ascomycota</taxon>
        <taxon>Pezizomycotina</taxon>
        <taxon>Eurotiomycetes</taxon>
        <taxon>Eurotiomycetidae</taxon>
        <taxon>Eurotiales</taxon>
        <taxon>Aspergillaceae</taxon>
        <taxon>Aspergillus</taxon>
        <taxon>Aspergillus subgen. Circumdati</taxon>
    </lineage>
</organism>
<name>A0A5N6TQR7_ASPAV</name>
<protein>
    <submittedName>
        <fullName evidence="1">Kinetochore Sim4 complex subunit FTA2-domain-containing protein</fullName>
    </submittedName>
</protein>
<dbReference type="InterPro" id="IPR025213">
    <property type="entry name" value="Sim4_Fta2"/>
</dbReference>
<dbReference type="EMBL" id="ML742152">
    <property type="protein sequence ID" value="KAE8148637.1"/>
    <property type="molecule type" value="Genomic_DNA"/>
</dbReference>
<sequence>METYLNLCVSEDILNVDEHESLPVDSDYPLLKRFAGYQDDISQPEFINSGTQGCVFRFKYNGHDLCLKVFRNWEYPRSLHDAMPFNVSRKTQRLLTPFARECRAFARLCDLQQNGTWAVRCHGWMYLSDNQIAPLKKISMKLRRDPEWVNARWAIVKDFLPGPPTSADLPAIFSNFDIAKKARILPGDAFAKNYRGPFIVDLGSSATFPFPRHFASQYSFDRFYKCCPEGVFEEDWLGSLIDE</sequence>
<evidence type="ECO:0000313" key="2">
    <source>
        <dbReference type="Proteomes" id="UP000325780"/>
    </source>
</evidence>
<dbReference type="Proteomes" id="UP000325780">
    <property type="component" value="Unassembled WGS sequence"/>
</dbReference>
<proteinExistence type="predicted"/>
<dbReference type="Pfam" id="PF13095">
    <property type="entry name" value="FTA2"/>
    <property type="match status" value="1"/>
</dbReference>
<dbReference type="AlphaFoldDB" id="A0A5N6TQR7"/>
<keyword evidence="2" id="KW-1185">Reference proteome</keyword>
<dbReference type="OrthoDB" id="3432781at2759"/>
<accession>A0A5N6TQR7</accession>
<reference evidence="1 2" key="1">
    <citation type="submission" date="2019-04" db="EMBL/GenBank/DDBJ databases">
        <title>Friends and foes A comparative genomics study of 23 Aspergillus species from section Flavi.</title>
        <authorList>
            <consortium name="DOE Joint Genome Institute"/>
            <person name="Kjaerbolling I."/>
            <person name="Vesth T."/>
            <person name="Frisvad J.C."/>
            <person name="Nybo J.L."/>
            <person name="Theobald S."/>
            <person name="Kildgaard S."/>
            <person name="Isbrandt T."/>
            <person name="Kuo A."/>
            <person name="Sato A."/>
            <person name="Lyhne E.K."/>
            <person name="Kogle M.E."/>
            <person name="Wiebenga A."/>
            <person name="Kun R.S."/>
            <person name="Lubbers R.J."/>
            <person name="Makela M.R."/>
            <person name="Barry K."/>
            <person name="Chovatia M."/>
            <person name="Clum A."/>
            <person name="Daum C."/>
            <person name="Haridas S."/>
            <person name="He G."/>
            <person name="LaButti K."/>
            <person name="Lipzen A."/>
            <person name="Mondo S."/>
            <person name="Riley R."/>
            <person name="Salamov A."/>
            <person name="Simmons B.A."/>
            <person name="Magnuson J.K."/>
            <person name="Henrissat B."/>
            <person name="Mortensen U.H."/>
            <person name="Larsen T.O."/>
            <person name="Devries R.P."/>
            <person name="Grigoriev I.V."/>
            <person name="Machida M."/>
            <person name="Baker S.E."/>
            <person name="Andersen M.R."/>
        </authorList>
    </citation>
    <scope>NUCLEOTIDE SEQUENCE [LARGE SCALE GENOMIC DNA]</scope>
    <source>
        <strain evidence="1 2">IBT 18842</strain>
    </source>
</reference>
<gene>
    <name evidence="1" type="ORF">BDV25DRAFT_15406</name>
</gene>